<gene>
    <name evidence="6" type="ORF">IZU98_11315</name>
</gene>
<dbReference type="Pfam" id="PF14331">
    <property type="entry name" value="IcmF-related_N"/>
    <property type="match status" value="1"/>
</dbReference>
<evidence type="ECO:0000259" key="3">
    <source>
        <dbReference type="Pfam" id="PF06761"/>
    </source>
</evidence>
<dbReference type="Pfam" id="PF06761">
    <property type="entry name" value="IcmF-related"/>
    <property type="match status" value="1"/>
</dbReference>
<dbReference type="InterPro" id="IPR027417">
    <property type="entry name" value="P-loop_NTPase"/>
</dbReference>
<dbReference type="EMBL" id="CP064946">
    <property type="protein sequence ID" value="QPH51227.1"/>
    <property type="molecule type" value="Genomic_DNA"/>
</dbReference>
<dbReference type="PANTHER" id="PTHR36153:SF1">
    <property type="entry name" value="TYPE VI SECRETION SYSTEM COMPONENT TSSM1"/>
    <property type="match status" value="1"/>
</dbReference>
<dbReference type="Pfam" id="PF21070">
    <property type="entry name" value="IcmF_helical"/>
    <property type="match status" value="1"/>
</dbReference>
<keyword evidence="1" id="KW-0812">Transmembrane</keyword>
<dbReference type="RefSeq" id="WP_196110694.1">
    <property type="nucleotide sequence ID" value="NZ_CP064943.1"/>
</dbReference>
<feature type="domain" description="IcmF-related" evidence="3">
    <location>
        <begin position="492"/>
        <end position="913"/>
    </location>
</feature>
<evidence type="ECO:0000259" key="2">
    <source>
        <dbReference type="Pfam" id="PF06744"/>
    </source>
</evidence>
<organism evidence="6 7">
    <name type="scientific">Pseudomonas fulva</name>
    <dbReference type="NCBI Taxonomy" id="47880"/>
    <lineage>
        <taxon>Bacteria</taxon>
        <taxon>Pseudomonadati</taxon>
        <taxon>Pseudomonadota</taxon>
        <taxon>Gammaproteobacteria</taxon>
        <taxon>Pseudomonadales</taxon>
        <taxon>Pseudomonadaceae</taxon>
        <taxon>Pseudomonas</taxon>
    </lineage>
</organism>
<feature type="domain" description="Type VI secretion system component TssM1 helical" evidence="5">
    <location>
        <begin position="1068"/>
        <end position="1166"/>
    </location>
</feature>
<sequence length="1303" mass="142360">MKALLRCLKNFWFALALVWAIGLLSCWFALPRWQFTPEQVYVAMTLFSAVCLLLIVLRQYRRIRAEQNIESLVQLEVDRSLGAEGEFRDQHVLRERLKHAIAMLRSARSAGGGGASALSDLPWYLVMGMSASGKTSLLTRSGLSASIAGAQASGLDSGTQHCDWYFSPEAVLIDTAGRYLRDDASANEFASFLKLLRKQRSKPAVNGLVLVVSLPEIICATVTEREALAARLVSRIDEYSECLGVNPPLYLVLSKTDLLPGFNQTFEGLDNVQRQQPLGMTFPLAEVRNKGLRSVAEARFAQLLGSVREHVDHQLIAGGNTANVELLQFPSYFAELSSVLGGFLEQFERTADGRTPPIVRGVYFTSALQTDEQLPPVYEDALGAHYALQASERPPSNKSTNKIGDKSFFITETFRQVVFPDRNLSLYYSRKGRTRAITPALAGAAALAGVALLAWEGVSFHNNRQVLASIGSELSELEQAPDQAERLASGQAMEQLRHYLGQFEGYDSEGVPLALGAGLYSGAELLSPLRQAYLQQLRTQALEPIGKQLQVQLRALNQFAETVDRTPLADTGKRRASKAQAADAAPGKGVKVFKAPAAAALTTQAPRSGAQLAGQVQAAASEAGQDGRRRALDALHEKARSVSSADPSEDTALTAGLSLSEDSLGRLSEQQVASVIEAYSALKLYLILTRPQEHPDADFVAAELPRAWAQAAQAQGHEADPALVEANSALYVRYLQQGTAPALRRNEQLVSDARQSLRSFMIASSLVDREYLRLQLESGRQYPNLTLADMVPASGRNQLFSAEAVPAFYTRQGWEEYVQPELIKLLSGDLRNDSDWVLDGEGGNGLVQKANFMRELLARYKADYAEAWLNLLEGVGVRHFTDMANANERLAVLSDVQNSPVKSLLAAVNHNTDWDQPTQASTTSASAAEDSFWGSIKGAFSSQGATVENVVTQLPRVGDGSLAKRFEPVSRLFAAQNAEGADSTVMDRYLAALRKLKVRLSNIQRSQDVGKNSKLLISETLEGQPSEVTLVRNYVETSVDTSAGKLSGALLRLFNSPLQYTWETLRDPAGQQIAKAWAQEVARPWQQVMAHRYPIVADSNNEASVKDLQRFVDPESGLLPAFKRNEIGNLAGGEGLGMGTGKSNSPLVNTKMVDSIDKASSVGQVIASLSDRENGFEIMLEPSARYTDIIFTLDGQEQHYRNGRTSWNRFAWPGSNSSPGARLDVVTLEGQRINVFDYPGRWGLLKMNDSARVIDLDTVQQRFTWQSVAGPVSLVVRNYGGVKMTDLAQVKALSVLNDSARVN</sequence>
<dbReference type="PROSITE" id="PS51257">
    <property type="entry name" value="PROKAR_LIPOPROTEIN"/>
    <property type="match status" value="1"/>
</dbReference>
<evidence type="ECO:0000313" key="7">
    <source>
        <dbReference type="Proteomes" id="UP000594430"/>
    </source>
</evidence>
<feature type="domain" description="Type VI secretion system component TssM1 N-terminal" evidence="4">
    <location>
        <begin position="185"/>
        <end position="442"/>
    </location>
</feature>
<dbReference type="Proteomes" id="UP000594430">
    <property type="component" value="Chromosome"/>
</dbReference>
<feature type="transmembrane region" description="Helical" evidence="1">
    <location>
        <begin position="436"/>
        <end position="455"/>
    </location>
</feature>
<proteinExistence type="predicted"/>
<feature type="transmembrane region" description="Helical" evidence="1">
    <location>
        <begin position="39"/>
        <end position="57"/>
    </location>
</feature>
<keyword evidence="1" id="KW-0472">Membrane</keyword>
<reference evidence="6 7" key="1">
    <citation type="submission" date="2020-11" db="EMBL/GenBank/DDBJ databases">
        <title>Pseudomonas fulva producing VIM-24.</title>
        <authorList>
            <person name="Liu S."/>
        </authorList>
    </citation>
    <scope>NUCLEOTIDE SEQUENCE [LARGE SCALE GENOMIC DNA]</scope>
    <source>
        <strain evidence="6 7">ZDHY414</strain>
    </source>
</reference>
<evidence type="ECO:0000259" key="5">
    <source>
        <dbReference type="Pfam" id="PF21070"/>
    </source>
</evidence>
<dbReference type="InterPro" id="IPR009612">
    <property type="entry name" value="IcmF-rel"/>
</dbReference>
<dbReference type="InterPro" id="IPR053156">
    <property type="entry name" value="T6SS_TssM-like"/>
</dbReference>
<protein>
    <submittedName>
        <fullName evidence="6">ImcF-like family protein</fullName>
    </submittedName>
</protein>
<feature type="domain" description="Type VI secretion system IcmF C-terminal" evidence="2">
    <location>
        <begin position="1178"/>
        <end position="1273"/>
    </location>
</feature>
<feature type="transmembrane region" description="Helical" evidence="1">
    <location>
        <begin position="12"/>
        <end position="33"/>
    </location>
</feature>
<dbReference type="SUPFAM" id="SSF52540">
    <property type="entry name" value="P-loop containing nucleoside triphosphate hydrolases"/>
    <property type="match status" value="1"/>
</dbReference>
<dbReference type="Pfam" id="PF06744">
    <property type="entry name" value="IcmF_C"/>
    <property type="match status" value="1"/>
</dbReference>
<dbReference type="InterPro" id="IPR025743">
    <property type="entry name" value="TssM1_N"/>
</dbReference>
<accession>A0A7S9L491</accession>
<dbReference type="InterPro" id="IPR010623">
    <property type="entry name" value="IcmF_C"/>
</dbReference>
<evidence type="ECO:0000259" key="4">
    <source>
        <dbReference type="Pfam" id="PF14331"/>
    </source>
</evidence>
<keyword evidence="1" id="KW-1133">Transmembrane helix</keyword>
<evidence type="ECO:0000313" key="6">
    <source>
        <dbReference type="EMBL" id="QPH51227.1"/>
    </source>
</evidence>
<dbReference type="CDD" id="cd00882">
    <property type="entry name" value="Ras_like_GTPase"/>
    <property type="match status" value="1"/>
</dbReference>
<dbReference type="InterPro" id="IPR048677">
    <property type="entry name" value="TssM1_hel"/>
</dbReference>
<name>A0A7S9L491_9PSED</name>
<dbReference type="PANTHER" id="PTHR36153">
    <property type="entry name" value="INNER MEMBRANE PROTEIN-RELATED"/>
    <property type="match status" value="1"/>
</dbReference>
<evidence type="ECO:0000256" key="1">
    <source>
        <dbReference type="SAM" id="Phobius"/>
    </source>
</evidence>